<keyword evidence="11 14" id="KW-0408">Iron</keyword>
<sequence length="345" mass="38891">MVEKRNIRKCTGKEISDFLEQQGEKAFRTKQIWQWLWQRGVTRFEDMTNLSKNTRELLDKYFVIKTIALTHIQKSNDGTTKLGFTLDDGQLIESVLIPSRDKATACVSSQAGCKLKCSFCATGGLGFTRDLQPEEIFDQVVAVKKMAEERGLIFSNIVFMGMGEPLLNYDNVMEAIQKITSEEGLAMSPYRITLSTSGIPEGIKRLADDQVRFNLAISLHSAINSTRNQIMPINKAYPLPQLAEAIKYFVEKTGTRPTFEYLLLKGINDSLEAAKALASFCRQFPVKINIIEYNQVEGAKYQHSPAENRDSFIRFLESKNIVVNLRHSKGKDIDAACGQLANKNQ</sequence>
<dbReference type="PANTHER" id="PTHR30544:SF5">
    <property type="entry name" value="RADICAL SAM CORE DOMAIN-CONTAINING PROTEIN"/>
    <property type="match status" value="1"/>
</dbReference>
<dbReference type="InterPro" id="IPR007197">
    <property type="entry name" value="rSAM"/>
</dbReference>
<dbReference type="GO" id="GO:0030488">
    <property type="term" value="P:tRNA methylation"/>
    <property type="evidence" value="ECO:0007669"/>
    <property type="project" value="UniProtKB-UniRule"/>
</dbReference>
<keyword evidence="5 14" id="KW-0698">rRNA processing</keyword>
<keyword evidence="12 14" id="KW-0411">Iron-sulfur</keyword>
<keyword evidence="6 14" id="KW-0489">Methyltransferase</keyword>
<comment type="cofactor">
    <cofactor evidence="14">
        <name>[4Fe-4S] cluster</name>
        <dbReference type="ChEBI" id="CHEBI:49883"/>
    </cofactor>
    <text evidence="14">Binds 1 [4Fe-4S] cluster. The cluster is coordinated with 3 cysteines and an exchangeable S-adenosyl-L-methionine.</text>
</comment>
<dbReference type="InterPro" id="IPR040072">
    <property type="entry name" value="Methyltransferase_A"/>
</dbReference>
<dbReference type="InterPro" id="IPR013785">
    <property type="entry name" value="Aldolase_TIM"/>
</dbReference>
<dbReference type="GO" id="GO:0002935">
    <property type="term" value="F:tRNA (adenine(37)-C2)-methyltransferase activity"/>
    <property type="evidence" value="ECO:0007669"/>
    <property type="project" value="UniProtKB-UniRule"/>
</dbReference>
<dbReference type="InterPro" id="IPR004383">
    <property type="entry name" value="rRNA_lsu_MTrfase_RlmN/Cfr"/>
</dbReference>
<dbReference type="InterPro" id="IPR006638">
    <property type="entry name" value="Elp3/MiaA/NifB-like_rSAM"/>
</dbReference>
<dbReference type="Gene3D" id="1.10.150.530">
    <property type="match status" value="1"/>
</dbReference>
<comment type="caution">
    <text evidence="14">Lacks conserved residue(s) required for the propagation of feature annotation.</text>
</comment>
<evidence type="ECO:0000256" key="12">
    <source>
        <dbReference type="ARBA" id="ARBA00023014"/>
    </source>
</evidence>
<dbReference type="EMBL" id="JPIT01000018">
    <property type="protein sequence ID" value="KIO45058.1"/>
    <property type="molecule type" value="Genomic_DNA"/>
</dbReference>
<dbReference type="CDD" id="cd01335">
    <property type="entry name" value="Radical_SAM"/>
    <property type="match status" value="1"/>
</dbReference>
<feature type="domain" description="Radical SAM core" evidence="15">
    <location>
        <begin position="99"/>
        <end position="332"/>
    </location>
</feature>
<dbReference type="PIRSF" id="PIRSF006004">
    <property type="entry name" value="CHP00048"/>
    <property type="match status" value="1"/>
</dbReference>
<keyword evidence="10 14" id="KW-0479">Metal-binding</keyword>
<dbReference type="SFLD" id="SFLDF00275">
    <property type="entry name" value="adenosine_C2_methyltransferase"/>
    <property type="match status" value="1"/>
</dbReference>
<dbReference type="HAMAP" id="MF_01849">
    <property type="entry name" value="RNA_methyltr_RlmN"/>
    <property type="match status" value="1"/>
</dbReference>
<comment type="catalytic activity">
    <reaction evidence="14">
        <text>adenosine(37) in tRNA + 2 reduced [2Fe-2S]-[ferredoxin] + 2 S-adenosyl-L-methionine = 2-methyladenosine(37) in tRNA + 5'-deoxyadenosine + L-methionine + 2 oxidized [2Fe-2S]-[ferredoxin] + S-adenosyl-L-homocysteine</text>
        <dbReference type="Rhea" id="RHEA:43332"/>
        <dbReference type="Rhea" id="RHEA-COMP:10000"/>
        <dbReference type="Rhea" id="RHEA-COMP:10001"/>
        <dbReference type="Rhea" id="RHEA-COMP:10162"/>
        <dbReference type="Rhea" id="RHEA-COMP:10485"/>
        <dbReference type="ChEBI" id="CHEBI:17319"/>
        <dbReference type="ChEBI" id="CHEBI:33737"/>
        <dbReference type="ChEBI" id="CHEBI:33738"/>
        <dbReference type="ChEBI" id="CHEBI:57844"/>
        <dbReference type="ChEBI" id="CHEBI:57856"/>
        <dbReference type="ChEBI" id="CHEBI:59789"/>
        <dbReference type="ChEBI" id="CHEBI:74411"/>
        <dbReference type="ChEBI" id="CHEBI:74497"/>
        <dbReference type="EC" id="2.1.1.192"/>
    </reaction>
</comment>
<dbReference type="Pfam" id="PF21016">
    <property type="entry name" value="RlmN_N"/>
    <property type="match status" value="1"/>
</dbReference>
<dbReference type="EC" id="2.1.1.192" evidence="14"/>
<dbReference type="SFLD" id="SFLDG01062">
    <property type="entry name" value="methyltransferase_(Class_A)"/>
    <property type="match status" value="1"/>
</dbReference>
<evidence type="ECO:0000256" key="5">
    <source>
        <dbReference type="ARBA" id="ARBA00022552"/>
    </source>
</evidence>
<reference evidence="17 18" key="2">
    <citation type="submission" date="2014-07" db="EMBL/GenBank/DDBJ databases">
        <title>Porphyromonadaceae bacterium OUH 334697 = ATCC BAA-2682 = DSM 28341 draft genome.</title>
        <authorList>
            <person name="Sydenham T.V."/>
            <person name="Hasman H."/>
            <person name="Justesen U.S."/>
        </authorList>
    </citation>
    <scope>NUCLEOTIDE SEQUENCE [LARGE SCALE GENOMIC DNA]</scope>
    <source>
        <strain evidence="17 18">OUH 334697</strain>
    </source>
</reference>
<dbReference type="PANTHER" id="PTHR30544">
    <property type="entry name" value="23S RRNA METHYLTRANSFERASE"/>
    <property type="match status" value="1"/>
</dbReference>
<gene>
    <name evidence="14" type="primary">rlmN</name>
    <name evidence="16" type="ORF">BA92_13210</name>
    <name evidence="17" type="ORF">IE90_06340</name>
</gene>
<dbReference type="GO" id="GO:0046872">
    <property type="term" value="F:metal ion binding"/>
    <property type="evidence" value="ECO:0007669"/>
    <property type="project" value="UniProtKB-KW"/>
</dbReference>
<dbReference type="GO" id="GO:0070040">
    <property type="term" value="F:rRNA (adenine(2503)-C2-)-methyltransferase activity"/>
    <property type="evidence" value="ECO:0007669"/>
    <property type="project" value="UniProtKB-UniRule"/>
</dbReference>
<keyword evidence="4 14" id="KW-0963">Cytoplasm</keyword>
<dbReference type="Proteomes" id="UP000031980">
    <property type="component" value="Unassembled WGS sequence"/>
</dbReference>
<feature type="binding site" evidence="14">
    <location>
        <position position="113"/>
    </location>
    <ligand>
        <name>[4Fe-4S] cluster</name>
        <dbReference type="ChEBI" id="CHEBI:49883"/>
        <note>4Fe-4S-S-AdoMet</note>
    </ligand>
</feature>
<comment type="similarity">
    <text evidence="2 14">Belongs to the radical SAM superfamily. RlmN family.</text>
</comment>
<evidence type="ECO:0000256" key="14">
    <source>
        <dbReference type="HAMAP-Rule" id="MF_01849"/>
    </source>
</evidence>
<keyword evidence="3 14" id="KW-0004">4Fe-4S</keyword>
<dbReference type="NCBIfam" id="TIGR00048">
    <property type="entry name" value="rRNA_mod_RlmN"/>
    <property type="match status" value="1"/>
</dbReference>
<evidence type="ECO:0000256" key="6">
    <source>
        <dbReference type="ARBA" id="ARBA00022603"/>
    </source>
</evidence>
<dbReference type="InterPro" id="IPR027492">
    <property type="entry name" value="RNA_MTrfase_RlmN"/>
</dbReference>
<feature type="binding site" evidence="14">
    <location>
        <position position="120"/>
    </location>
    <ligand>
        <name>[4Fe-4S] cluster</name>
        <dbReference type="ChEBI" id="CHEBI:49883"/>
        <note>4Fe-4S-S-AdoMet</note>
    </ligand>
</feature>
<accession>A0A0C3N9X3</accession>
<dbReference type="FunFam" id="3.20.20.70:FF:000014">
    <property type="entry name" value="Probable dual-specificity RNA methyltransferase RlmN"/>
    <property type="match status" value="1"/>
</dbReference>
<dbReference type="GO" id="GO:0070475">
    <property type="term" value="P:rRNA base methylation"/>
    <property type="evidence" value="ECO:0007669"/>
    <property type="project" value="UniProtKB-UniRule"/>
</dbReference>
<organism evidence="16 19">
    <name type="scientific">Sanguibacteroides justesenii</name>
    <dbReference type="NCBI Taxonomy" id="1547597"/>
    <lineage>
        <taxon>Bacteria</taxon>
        <taxon>Pseudomonadati</taxon>
        <taxon>Bacteroidota</taxon>
        <taxon>Bacteroidia</taxon>
        <taxon>Bacteroidales</taxon>
        <taxon>Porphyromonadaceae</taxon>
        <taxon>Sanguibacteroides</taxon>
    </lineage>
</organism>
<dbReference type="Pfam" id="PF04055">
    <property type="entry name" value="Radical_SAM"/>
    <property type="match status" value="1"/>
</dbReference>
<evidence type="ECO:0000256" key="1">
    <source>
        <dbReference type="ARBA" id="ARBA00004496"/>
    </source>
</evidence>
<dbReference type="GO" id="GO:0051539">
    <property type="term" value="F:4 iron, 4 sulfur cluster binding"/>
    <property type="evidence" value="ECO:0007669"/>
    <property type="project" value="UniProtKB-UniRule"/>
</dbReference>
<evidence type="ECO:0000313" key="16">
    <source>
        <dbReference type="EMBL" id="KIO42822.1"/>
    </source>
</evidence>
<keyword evidence="8 14" id="KW-0949">S-adenosyl-L-methionine</keyword>
<dbReference type="RefSeq" id="WP_181416494.1">
    <property type="nucleotide sequence ID" value="NZ_JPIT01000018.1"/>
</dbReference>
<feature type="active site" description="Proton acceptor" evidence="14">
    <location>
        <position position="93"/>
    </location>
</feature>
<dbReference type="InterPro" id="IPR058240">
    <property type="entry name" value="rSAM_sf"/>
</dbReference>
<keyword evidence="13 14" id="KW-1015">Disulfide bond</keyword>
<protein>
    <recommendedName>
        <fullName evidence="14">Probable dual-specificity RNA methyltransferase RlmN</fullName>
        <ecNumber evidence="14">2.1.1.192</ecNumber>
    </recommendedName>
    <alternativeName>
        <fullName evidence="14">23S rRNA (adenine(2503)-C(2))-methyltransferase</fullName>
    </alternativeName>
    <alternativeName>
        <fullName evidence="14">23S rRNA m2A2503 methyltransferase</fullName>
    </alternativeName>
    <alternativeName>
        <fullName evidence="14">Ribosomal RNA large subunit methyltransferase N</fullName>
    </alternativeName>
    <alternativeName>
        <fullName evidence="14">tRNA (adenine(37)-C(2))-methyltransferase</fullName>
    </alternativeName>
    <alternativeName>
        <fullName evidence="14">tRNA m2A37 methyltransferase</fullName>
    </alternativeName>
</protein>
<comment type="miscellaneous">
    <text evidence="14">Reaction proceeds by a ping-pong mechanism involving intermediate methylation of a conserved cysteine residue.</text>
</comment>
<dbReference type="AlphaFoldDB" id="A0A0C3N9X3"/>
<comment type="caution">
    <text evidence="16">The sequence shown here is derived from an EMBL/GenBank/DDBJ whole genome shotgun (WGS) entry which is preliminary data.</text>
</comment>
<comment type="subcellular location">
    <subcellularLocation>
        <location evidence="1 14">Cytoplasm</location>
    </subcellularLocation>
</comment>
<dbReference type="SMART" id="SM00729">
    <property type="entry name" value="Elp3"/>
    <property type="match status" value="1"/>
</dbReference>
<dbReference type="GO" id="GO:0005737">
    <property type="term" value="C:cytoplasm"/>
    <property type="evidence" value="ECO:0007669"/>
    <property type="project" value="UniProtKB-SubCell"/>
</dbReference>
<proteinExistence type="inferred from homology"/>
<dbReference type="SUPFAM" id="SSF102114">
    <property type="entry name" value="Radical SAM enzymes"/>
    <property type="match status" value="1"/>
</dbReference>
<evidence type="ECO:0000256" key="2">
    <source>
        <dbReference type="ARBA" id="ARBA00007544"/>
    </source>
</evidence>
<comment type="function">
    <text evidence="14">Specifically methylates position 2 of adenine 2503 in 23S rRNA and position 2 of adenine 37 in tRNAs.</text>
</comment>
<feature type="binding site" evidence="14">
    <location>
        <position position="294"/>
    </location>
    <ligand>
        <name>S-adenosyl-L-methionine</name>
        <dbReference type="ChEBI" id="CHEBI:59789"/>
    </ligand>
</feature>
<evidence type="ECO:0000313" key="19">
    <source>
        <dbReference type="Proteomes" id="UP000031980"/>
    </source>
</evidence>
<dbReference type="EMBL" id="JPIU01000049">
    <property type="protein sequence ID" value="KIO42822.1"/>
    <property type="molecule type" value="Genomic_DNA"/>
</dbReference>
<evidence type="ECO:0000256" key="3">
    <source>
        <dbReference type="ARBA" id="ARBA00022485"/>
    </source>
</evidence>
<evidence type="ECO:0000256" key="9">
    <source>
        <dbReference type="ARBA" id="ARBA00022694"/>
    </source>
</evidence>
<evidence type="ECO:0000256" key="13">
    <source>
        <dbReference type="ARBA" id="ARBA00023157"/>
    </source>
</evidence>
<evidence type="ECO:0000256" key="10">
    <source>
        <dbReference type="ARBA" id="ARBA00022723"/>
    </source>
</evidence>
<reference evidence="16 19" key="1">
    <citation type="submission" date="2014-07" db="EMBL/GenBank/DDBJ databases">
        <title>Porphyromonadaceae bacterium OUH 308042 = ATCC BAA-2681 = DSM 28342 draft genome.</title>
        <authorList>
            <person name="Sydenham T.V."/>
            <person name="Hasman H."/>
            <person name="Justensen U.S."/>
        </authorList>
    </citation>
    <scope>NUCLEOTIDE SEQUENCE [LARGE SCALE GENOMIC DNA]</scope>
    <source>
        <strain evidence="16 19">OUH 308042</strain>
    </source>
</reference>
<dbReference type="PROSITE" id="PS51918">
    <property type="entry name" value="RADICAL_SAM"/>
    <property type="match status" value="1"/>
</dbReference>
<dbReference type="GO" id="GO:0019843">
    <property type="term" value="F:rRNA binding"/>
    <property type="evidence" value="ECO:0007669"/>
    <property type="project" value="UniProtKB-UniRule"/>
</dbReference>
<dbReference type="Gene3D" id="3.20.20.70">
    <property type="entry name" value="Aldolase class I"/>
    <property type="match status" value="1"/>
</dbReference>
<feature type="binding site" evidence="14">
    <location>
        <begin position="163"/>
        <end position="164"/>
    </location>
    <ligand>
        <name>S-adenosyl-L-methionine</name>
        <dbReference type="ChEBI" id="CHEBI:59789"/>
    </ligand>
</feature>
<keyword evidence="7 14" id="KW-0808">Transferase</keyword>
<evidence type="ECO:0000256" key="8">
    <source>
        <dbReference type="ARBA" id="ARBA00022691"/>
    </source>
</evidence>
<evidence type="ECO:0000313" key="18">
    <source>
        <dbReference type="Proteomes" id="UP000031937"/>
    </source>
</evidence>
<feature type="active site" description="S-methylcysteine intermediate" evidence="14">
    <location>
        <position position="337"/>
    </location>
</feature>
<comment type="catalytic activity">
    <reaction evidence="14">
        <text>adenosine(2503) in 23S rRNA + 2 reduced [2Fe-2S]-[ferredoxin] + 2 S-adenosyl-L-methionine = 2-methyladenosine(2503) in 23S rRNA + 5'-deoxyadenosine + L-methionine + 2 oxidized [2Fe-2S]-[ferredoxin] + S-adenosyl-L-homocysteine</text>
        <dbReference type="Rhea" id="RHEA:42916"/>
        <dbReference type="Rhea" id="RHEA-COMP:10000"/>
        <dbReference type="Rhea" id="RHEA-COMP:10001"/>
        <dbReference type="Rhea" id="RHEA-COMP:10152"/>
        <dbReference type="Rhea" id="RHEA-COMP:10282"/>
        <dbReference type="ChEBI" id="CHEBI:17319"/>
        <dbReference type="ChEBI" id="CHEBI:33737"/>
        <dbReference type="ChEBI" id="CHEBI:33738"/>
        <dbReference type="ChEBI" id="CHEBI:57844"/>
        <dbReference type="ChEBI" id="CHEBI:57856"/>
        <dbReference type="ChEBI" id="CHEBI:59789"/>
        <dbReference type="ChEBI" id="CHEBI:74411"/>
        <dbReference type="ChEBI" id="CHEBI:74497"/>
        <dbReference type="EC" id="2.1.1.192"/>
    </reaction>
</comment>
<name>A0A0C3N9X3_9PORP</name>
<keyword evidence="9 14" id="KW-0819">tRNA processing</keyword>
<feature type="binding site" evidence="14">
    <location>
        <position position="117"/>
    </location>
    <ligand>
        <name>[4Fe-4S] cluster</name>
        <dbReference type="ChEBI" id="CHEBI:49883"/>
        <note>4Fe-4S-S-AdoMet</note>
    </ligand>
</feature>
<dbReference type="SFLD" id="SFLDS00029">
    <property type="entry name" value="Radical_SAM"/>
    <property type="match status" value="1"/>
</dbReference>
<evidence type="ECO:0000313" key="17">
    <source>
        <dbReference type="EMBL" id="KIO45058.1"/>
    </source>
</evidence>
<evidence type="ECO:0000256" key="7">
    <source>
        <dbReference type="ARBA" id="ARBA00022679"/>
    </source>
</evidence>
<keyword evidence="19" id="KW-1185">Reference proteome</keyword>
<evidence type="ECO:0000259" key="15">
    <source>
        <dbReference type="PROSITE" id="PS51918"/>
    </source>
</evidence>
<evidence type="ECO:0000256" key="4">
    <source>
        <dbReference type="ARBA" id="ARBA00022490"/>
    </source>
</evidence>
<feature type="binding site" evidence="14">
    <location>
        <begin position="218"/>
        <end position="220"/>
    </location>
    <ligand>
        <name>S-adenosyl-L-methionine</name>
        <dbReference type="ChEBI" id="CHEBI:59789"/>
    </ligand>
</feature>
<dbReference type="InterPro" id="IPR048641">
    <property type="entry name" value="RlmN_N"/>
</dbReference>
<dbReference type="Proteomes" id="UP000031937">
    <property type="component" value="Unassembled WGS sequence"/>
</dbReference>
<evidence type="ECO:0000256" key="11">
    <source>
        <dbReference type="ARBA" id="ARBA00023004"/>
    </source>
</evidence>
<feature type="binding site" evidence="14">
    <location>
        <position position="195"/>
    </location>
    <ligand>
        <name>S-adenosyl-L-methionine</name>
        <dbReference type="ChEBI" id="CHEBI:59789"/>
    </ligand>
</feature>
<dbReference type="GO" id="GO:0000049">
    <property type="term" value="F:tRNA binding"/>
    <property type="evidence" value="ECO:0007669"/>
    <property type="project" value="UniProtKB-UniRule"/>
</dbReference>